<dbReference type="PANTHER" id="PTHR30176:SF3">
    <property type="entry name" value="FERREDOXIN-TYPE PROTEIN NAPH"/>
    <property type="match status" value="1"/>
</dbReference>
<dbReference type="OrthoDB" id="9811700at2"/>
<feature type="transmembrane region" description="Helical" evidence="7">
    <location>
        <begin position="193"/>
        <end position="213"/>
    </location>
</feature>
<dbReference type="RefSeq" id="WP_068629393.1">
    <property type="nucleotide sequence ID" value="NZ_LSZQ01000029.1"/>
</dbReference>
<keyword evidence="7" id="KW-0472">Membrane</keyword>
<evidence type="ECO:0000256" key="7">
    <source>
        <dbReference type="SAM" id="Phobius"/>
    </source>
</evidence>
<sequence length="522" mass="56828">MARPARPTIDSVTTIGADGSRPFIYPADVKGRFATARKISAFFLIALYLALPWIQVGGFPAVFLDIAGRRFHLFGLTFAAQDVWLTFFLITGLGFSLFFITALFGRIWCGWACPQTVFLDHVYRRIERWVEGNAVARRKLAAAPWNAEKIARRSLKHALYLLVSLLITHLFLAYYVSLKELWTMMRSAPAEHWSAFVFVATATAGLYFNFAWFREQLCIVICPYGRLQSAMIDDHSMVVGYDAARGEPRGRAKAASANSSAPLRAATAGVGAGDAAQFVAEVSEAARTAGTVGGAGTAASGAVAAAADAAPRGDCVDCARCVQVCPTGIDIRQGLQLECIGCTACIDACDEVMRRVKRPTGLIRYDSQAALAGGRTRWLRPRVALYTTMLLIGVGVASWALSTVKPANVSVTRITGTPYVVTDAAVRNQFFVRVLNKRAEPASFTVEVEAPAPLTRNGLDAPLSVGPIAEEVRPLVLLVPRDHYSGPFKIKVHIRDTQGRFHSTREVEFLGPDPRLLEEEAE</sequence>
<feature type="transmembrane region" description="Helical" evidence="7">
    <location>
        <begin position="39"/>
        <end position="63"/>
    </location>
</feature>
<keyword evidence="6" id="KW-0411">Iron-sulfur</keyword>
<name>A0A139SQ23_9BACT</name>
<evidence type="ECO:0000256" key="1">
    <source>
        <dbReference type="ARBA" id="ARBA00022448"/>
    </source>
</evidence>
<comment type="caution">
    <text evidence="9">The sequence shown here is derived from an EMBL/GenBank/DDBJ whole genome shotgun (WGS) entry which is preliminary data.</text>
</comment>
<evidence type="ECO:0000313" key="10">
    <source>
        <dbReference type="Proteomes" id="UP000070058"/>
    </source>
</evidence>
<dbReference type="STRING" id="1548207.AXK11_03820"/>
<accession>A0A139SQ23</accession>
<evidence type="ECO:0000256" key="6">
    <source>
        <dbReference type="ARBA" id="ARBA00023014"/>
    </source>
</evidence>
<evidence type="ECO:0000256" key="4">
    <source>
        <dbReference type="ARBA" id="ARBA00022982"/>
    </source>
</evidence>
<dbReference type="Gene3D" id="2.60.40.10">
    <property type="entry name" value="Immunoglobulins"/>
    <property type="match status" value="1"/>
</dbReference>
<dbReference type="InterPro" id="IPR032879">
    <property type="entry name" value="FixG_C"/>
</dbReference>
<dbReference type="InterPro" id="IPR051684">
    <property type="entry name" value="Electron_Trans/Redox"/>
</dbReference>
<dbReference type="GO" id="GO:0046872">
    <property type="term" value="F:metal ion binding"/>
    <property type="evidence" value="ECO:0007669"/>
    <property type="project" value="UniProtKB-KW"/>
</dbReference>
<dbReference type="EMBL" id="LSZQ01000029">
    <property type="protein sequence ID" value="KXU36666.1"/>
    <property type="molecule type" value="Genomic_DNA"/>
</dbReference>
<keyword evidence="2" id="KW-0004">4Fe-4S</keyword>
<dbReference type="Pfam" id="PF12801">
    <property type="entry name" value="Fer4_5"/>
    <property type="match status" value="1"/>
</dbReference>
<dbReference type="InterPro" id="IPR013783">
    <property type="entry name" value="Ig-like_fold"/>
</dbReference>
<dbReference type="GO" id="GO:0005886">
    <property type="term" value="C:plasma membrane"/>
    <property type="evidence" value="ECO:0007669"/>
    <property type="project" value="TreeGrafter"/>
</dbReference>
<protein>
    <submittedName>
        <fullName evidence="9">Cytochrome-c oxidase</fullName>
    </submittedName>
</protein>
<feature type="domain" description="4Fe-4S ferredoxin-type" evidence="8">
    <location>
        <begin position="305"/>
        <end position="334"/>
    </location>
</feature>
<keyword evidence="5" id="KW-0408">Iron</keyword>
<keyword evidence="7" id="KW-1133">Transmembrane helix</keyword>
<evidence type="ECO:0000256" key="5">
    <source>
        <dbReference type="ARBA" id="ARBA00023004"/>
    </source>
</evidence>
<feature type="transmembrane region" description="Helical" evidence="7">
    <location>
        <begin position="83"/>
        <end position="104"/>
    </location>
</feature>
<feature type="transmembrane region" description="Helical" evidence="7">
    <location>
        <begin position="383"/>
        <end position="401"/>
    </location>
</feature>
<dbReference type="Pfam" id="PF13746">
    <property type="entry name" value="Fer4_18"/>
    <property type="match status" value="2"/>
</dbReference>
<evidence type="ECO:0000313" key="9">
    <source>
        <dbReference type="EMBL" id="KXU36666.1"/>
    </source>
</evidence>
<keyword evidence="3" id="KW-0479">Metal-binding</keyword>
<gene>
    <name evidence="9" type="ORF">AXK11_03820</name>
</gene>
<feature type="transmembrane region" description="Helical" evidence="7">
    <location>
        <begin position="158"/>
        <end position="178"/>
    </location>
</feature>
<evidence type="ECO:0000256" key="3">
    <source>
        <dbReference type="ARBA" id="ARBA00022723"/>
    </source>
</evidence>
<reference evidence="10" key="1">
    <citation type="submission" date="2016-02" db="EMBL/GenBank/DDBJ databases">
        <authorList>
            <person name="Sanders J.G."/>
            <person name="Lin J.Y."/>
            <person name="Wertz J.T."/>
            <person name="Russell J.A."/>
            <person name="Moreau C.S."/>
            <person name="Powell S."/>
        </authorList>
    </citation>
    <scope>NUCLEOTIDE SEQUENCE [LARGE SCALE GENOMIC DNA]</scope>
    <source>
        <strain evidence="10">CAG34</strain>
    </source>
</reference>
<dbReference type="PROSITE" id="PS00198">
    <property type="entry name" value="4FE4S_FER_1"/>
    <property type="match status" value="1"/>
</dbReference>
<dbReference type="GO" id="GO:0051539">
    <property type="term" value="F:4 iron, 4 sulfur cluster binding"/>
    <property type="evidence" value="ECO:0007669"/>
    <property type="project" value="UniProtKB-KW"/>
</dbReference>
<keyword evidence="1" id="KW-0813">Transport</keyword>
<keyword evidence="10" id="KW-1185">Reference proteome</keyword>
<proteinExistence type="predicted"/>
<dbReference type="Pfam" id="PF11614">
    <property type="entry name" value="FixG_C"/>
    <property type="match status" value="1"/>
</dbReference>
<organism evidence="9 10">
    <name type="scientific">Cephaloticoccus primus</name>
    <dbReference type="NCBI Taxonomy" id="1548207"/>
    <lineage>
        <taxon>Bacteria</taxon>
        <taxon>Pseudomonadati</taxon>
        <taxon>Verrucomicrobiota</taxon>
        <taxon>Opitutia</taxon>
        <taxon>Opitutales</taxon>
        <taxon>Opitutaceae</taxon>
        <taxon>Cephaloticoccus</taxon>
    </lineage>
</organism>
<dbReference type="PANTHER" id="PTHR30176">
    <property type="entry name" value="FERREDOXIN-TYPE PROTEIN NAPH"/>
    <property type="match status" value="1"/>
</dbReference>
<dbReference type="InterPro" id="IPR017900">
    <property type="entry name" value="4Fe4S_Fe_S_CS"/>
</dbReference>
<dbReference type="Proteomes" id="UP000070058">
    <property type="component" value="Unassembled WGS sequence"/>
</dbReference>
<dbReference type="PROSITE" id="PS51379">
    <property type="entry name" value="4FE4S_FER_2"/>
    <property type="match status" value="1"/>
</dbReference>
<evidence type="ECO:0000259" key="8">
    <source>
        <dbReference type="PROSITE" id="PS51379"/>
    </source>
</evidence>
<dbReference type="SUPFAM" id="SSF54862">
    <property type="entry name" value="4Fe-4S ferredoxins"/>
    <property type="match status" value="1"/>
</dbReference>
<dbReference type="InterPro" id="IPR017896">
    <property type="entry name" value="4Fe4S_Fe-S-bd"/>
</dbReference>
<keyword evidence="7" id="KW-0812">Transmembrane</keyword>
<dbReference type="AlphaFoldDB" id="A0A139SQ23"/>
<evidence type="ECO:0000256" key="2">
    <source>
        <dbReference type="ARBA" id="ARBA00022485"/>
    </source>
</evidence>
<keyword evidence="4" id="KW-0249">Electron transport</keyword>